<protein>
    <recommendedName>
        <fullName evidence="8">RDD domain-containing protein</fullName>
    </recommendedName>
</protein>
<evidence type="ECO:0000313" key="9">
    <source>
        <dbReference type="EMBL" id="SDD00404.1"/>
    </source>
</evidence>
<proteinExistence type="predicted"/>
<keyword evidence="10" id="KW-1185">Reference proteome</keyword>
<feature type="transmembrane region" description="Helical" evidence="7">
    <location>
        <begin position="43"/>
        <end position="63"/>
    </location>
</feature>
<reference evidence="9 10" key="1">
    <citation type="submission" date="2016-09" db="EMBL/GenBank/DDBJ databases">
        <authorList>
            <person name="Capua I."/>
            <person name="De Benedictis P."/>
            <person name="Joannis T."/>
            <person name="Lombin L.H."/>
            <person name="Cattoli G."/>
        </authorList>
    </citation>
    <scope>NUCLEOTIDE SEQUENCE [LARGE SCALE GENOMIC DNA]</scope>
    <source>
        <strain evidence="9 10">ISLP-3</strain>
    </source>
</reference>
<dbReference type="InterPro" id="IPR016795">
    <property type="entry name" value="UCP021697"/>
</dbReference>
<feature type="transmembrane region" description="Helical" evidence="7">
    <location>
        <begin position="108"/>
        <end position="127"/>
    </location>
</feature>
<evidence type="ECO:0000256" key="7">
    <source>
        <dbReference type="SAM" id="Phobius"/>
    </source>
</evidence>
<evidence type="ECO:0000313" key="10">
    <source>
        <dbReference type="Proteomes" id="UP000199039"/>
    </source>
</evidence>
<dbReference type="PANTHER" id="PTHR36115">
    <property type="entry name" value="PROLINE-RICH ANTIGEN HOMOLOG-RELATED"/>
    <property type="match status" value="1"/>
</dbReference>
<feature type="transmembrane region" description="Helical" evidence="7">
    <location>
        <begin position="69"/>
        <end position="87"/>
    </location>
</feature>
<accession>A0A1G6R7X7</accession>
<dbReference type="RefSeq" id="WP_093183850.1">
    <property type="nucleotide sequence ID" value="NZ_FMYH01000005.1"/>
</dbReference>
<evidence type="ECO:0000256" key="4">
    <source>
        <dbReference type="ARBA" id="ARBA00022989"/>
    </source>
</evidence>
<feature type="region of interest" description="Disordered" evidence="6">
    <location>
        <begin position="1"/>
        <end position="24"/>
    </location>
</feature>
<dbReference type="PIRSF" id="PIRSF021697">
    <property type="entry name" value="UCP021697"/>
    <property type="match status" value="1"/>
</dbReference>
<dbReference type="InterPro" id="IPR051791">
    <property type="entry name" value="Pra-immunoreactive"/>
</dbReference>
<evidence type="ECO:0000256" key="5">
    <source>
        <dbReference type="ARBA" id="ARBA00023136"/>
    </source>
</evidence>
<comment type="subcellular location">
    <subcellularLocation>
        <location evidence="1">Cell membrane</location>
        <topology evidence="1">Multi-pass membrane protein</topology>
    </subcellularLocation>
</comment>
<evidence type="ECO:0000256" key="6">
    <source>
        <dbReference type="SAM" id="MobiDB-lite"/>
    </source>
</evidence>
<evidence type="ECO:0000256" key="1">
    <source>
        <dbReference type="ARBA" id="ARBA00004651"/>
    </source>
</evidence>
<feature type="domain" description="RDD" evidence="8">
    <location>
        <begin position="71"/>
        <end position="139"/>
    </location>
</feature>
<dbReference type="OrthoDB" id="5187110at2"/>
<dbReference type="InterPro" id="IPR010432">
    <property type="entry name" value="RDD"/>
</dbReference>
<evidence type="ECO:0000256" key="2">
    <source>
        <dbReference type="ARBA" id="ARBA00022475"/>
    </source>
</evidence>
<dbReference type="Proteomes" id="UP000199039">
    <property type="component" value="Unassembled WGS sequence"/>
</dbReference>
<dbReference type="AlphaFoldDB" id="A0A1G6R7X7"/>
<gene>
    <name evidence="9" type="ORF">SAMN05216410_2615</name>
</gene>
<keyword evidence="3 7" id="KW-0812">Transmembrane</keyword>
<name>A0A1G6R7X7_9MICO</name>
<dbReference type="STRING" id="1814289.SAMN05216410_2615"/>
<keyword evidence="2" id="KW-1003">Cell membrane</keyword>
<sequence>MASREEVGSWLEGAPQGSNGYRGQRFGLPEHGPGSFAPMGRRIGALAFDWLIASVISFAFFGYEPMATLGIFAVETFLLVSSLGYTIGHRIFGLTVRPDTGGVPIVGFFRGAVRTVLLCLVIPAVIWDGDGRGMHDRAARTVIVRL</sequence>
<dbReference type="GO" id="GO:0005886">
    <property type="term" value="C:plasma membrane"/>
    <property type="evidence" value="ECO:0007669"/>
    <property type="project" value="UniProtKB-SubCell"/>
</dbReference>
<dbReference type="EMBL" id="FMYH01000005">
    <property type="protein sequence ID" value="SDD00404.1"/>
    <property type="molecule type" value="Genomic_DNA"/>
</dbReference>
<organism evidence="9 10">
    <name type="scientific">Sanguibacter gelidistatuariae</name>
    <dbReference type="NCBI Taxonomy" id="1814289"/>
    <lineage>
        <taxon>Bacteria</taxon>
        <taxon>Bacillati</taxon>
        <taxon>Actinomycetota</taxon>
        <taxon>Actinomycetes</taxon>
        <taxon>Micrococcales</taxon>
        <taxon>Sanguibacteraceae</taxon>
        <taxon>Sanguibacter</taxon>
    </lineage>
</organism>
<dbReference type="PANTHER" id="PTHR36115:SF6">
    <property type="entry name" value="PROLINE-RICH ANTIGEN HOMOLOG"/>
    <property type="match status" value="1"/>
</dbReference>
<dbReference type="Pfam" id="PF06271">
    <property type="entry name" value="RDD"/>
    <property type="match status" value="1"/>
</dbReference>
<keyword evidence="4 7" id="KW-1133">Transmembrane helix</keyword>
<evidence type="ECO:0000256" key="3">
    <source>
        <dbReference type="ARBA" id="ARBA00022692"/>
    </source>
</evidence>
<keyword evidence="5 7" id="KW-0472">Membrane</keyword>
<evidence type="ECO:0000259" key="8">
    <source>
        <dbReference type="Pfam" id="PF06271"/>
    </source>
</evidence>